<organism evidence="1 2">
    <name type="scientific">Arsenophonus nasoniae</name>
    <name type="common">son-killer infecting Nasonia vitripennis</name>
    <dbReference type="NCBI Taxonomy" id="638"/>
    <lineage>
        <taxon>Bacteria</taxon>
        <taxon>Pseudomonadati</taxon>
        <taxon>Pseudomonadota</taxon>
        <taxon>Gammaproteobacteria</taxon>
        <taxon>Enterobacterales</taxon>
        <taxon>Morganellaceae</taxon>
        <taxon>Arsenophonus</taxon>
    </lineage>
</organism>
<protein>
    <submittedName>
        <fullName evidence="1">Uncharacterized protein</fullName>
    </submittedName>
</protein>
<evidence type="ECO:0000313" key="1">
    <source>
        <dbReference type="EMBL" id="QBY43310.1"/>
    </source>
</evidence>
<evidence type="ECO:0000313" key="2">
    <source>
        <dbReference type="Proteomes" id="UP000295134"/>
    </source>
</evidence>
<dbReference type="EMBL" id="CP038613">
    <property type="protein sequence ID" value="QBY43310.1"/>
    <property type="molecule type" value="Genomic_DNA"/>
</dbReference>
<sequence>MPLNTDLRAHNLELDIEIANAKVGPWLQRVAHQRIHGTTLEKPADRLAKEVKSLLPLPAGFANLSHRLIRLISLSYRPLNLSVCNTQSAYTKHYWEVNMLLHEQIEHLCESLKLNSIPTHWSSLAEKCIAQDKSYGEFYCPC</sequence>
<dbReference type="KEGG" id="ans:ArsFIN_18770"/>
<proteinExistence type="predicted"/>
<accession>A0A4P7KXD4</accession>
<name>A0A4P7KXD4_9GAMM</name>
<dbReference type="Proteomes" id="UP000295134">
    <property type="component" value="Chromosome"/>
</dbReference>
<reference evidence="1 2" key="1">
    <citation type="submission" date="2019-03" db="EMBL/GenBank/DDBJ databases">
        <title>Long-read sequencing reveals hyperdense prophage content in a complex bacterial symbiont genome.</title>
        <authorList>
            <person name="Frost C.L."/>
            <person name="Siozios S."/>
            <person name="Nadal-Jimenez P."/>
            <person name="Brockhurst M.A."/>
            <person name="King K.C."/>
            <person name="Darby A.C."/>
            <person name="Hurst G.D.D."/>
        </authorList>
    </citation>
    <scope>NUCLEOTIDE SEQUENCE [LARGE SCALE GENOMIC DNA]</scope>
    <source>
        <strain evidence="1 2">FIN</strain>
    </source>
</reference>
<gene>
    <name evidence="1" type="ORF">ArsFIN_18770</name>
</gene>
<dbReference type="AlphaFoldDB" id="A0A4P7KXD4"/>